<dbReference type="Pfam" id="PF09139">
    <property type="entry name" value="Tam41_Mmp37"/>
    <property type="match status" value="1"/>
</dbReference>
<evidence type="ECO:0008006" key="3">
    <source>
        <dbReference type="Google" id="ProtNLM"/>
    </source>
</evidence>
<gene>
    <name evidence="1" type="ORF">JZM60_05970</name>
</gene>
<evidence type="ECO:0000313" key="1">
    <source>
        <dbReference type="EMBL" id="QSV46815.1"/>
    </source>
</evidence>
<organism evidence="1 2">
    <name type="scientific">Geobacter benzoatilyticus</name>
    <dbReference type="NCBI Taxonomy" id="2815309"/>
    <lineage>
        <taxon>Bacteria</taxon>
        <taxon>Pseudomonadati</taxon>
        <taxon>Thermodesulfobacteriota</taxon>
        <taxon>Desulfuromonadia</taxon>
        <taxon>Geobacterales</taxon>
        <taxon>Geobacteraceae</taxon>
        <taxon>Geobacter</taxon>
    </lineage>
</organism>
<dbReference type="Proteomes" id="UP000663651">
    <property type="component" value="Chromosome"/>
</dbReference>
<protein>
    <recommendedName>
        <fullName evidence="3">Phosphatidate cytidylyltransferase</fullName>
    </recommendedName>
</protein>
<dbReference type="EMBL" id="CP071382">
    <property type="protein sequence ID" value="QSV46815.1"/>
    <property type="molecule type" value="Genomic_DNA"/>
</dbReference>
<name>A0ABX7Q772_9BACT</name>
<dbReference type="RefSeq" id="WP_207164593.1">
    <property type="nucleotide sequence ID" value="NZ_CP071382.1"/>
</dbReference>
<reference evidence="1 2" key="1">
    <citation type="submission" date="2021-03" db="EMBL/GenBank/DDBJ databases">
        <title>Geobacter metallireducens gen. nov. sp. nov., a microorganism capable of coupling the complete oxidation of organic compounds to the reduction of iron and other metals.</title>
        <authorList>
            <person name="Li Y."/>
        </authorList>
    </citation>
    <scope>NUCLEOTIDE SEQUENCE [LARGE SCALE GENOMIC DNA]</scope>
    <source>
        <strain evidence="1 2">Jerry-YX</strain>
    </source>
</reference>
<dbReference type="InterPro" id="IPR015222">
    <property type="entry name" value="Tam41"/>
</dbReference>
<evidence type="ECO:0000313" key="2">
    <source>
        <dbReference type="Proteomes" id="UP000663651"/>
    </source>
</evidence>
<sequence length="315" mass="35702">MKSDESIKRIIQKWNTRALPPEIIALSDAARQRHDGVAAVLFYGSWLRSGRVDEGIADLYLLVDDYKVAFNSRLQALLNRLLPPNVFYLELPYEGRTLRAKYAVLTLDDFAKGTGTWFHSYIWGRFAQPSGLVYARDAESSAQVQDSLTRALYTFVGRALPQVPEIFTPRELWCVGLGLSYRCELRSEKPGTAVRLYDAAPDYYEAVTTEALKAQGLAVEPVAGRAPGSYRTLIPRREKHLNTLGWHLRKVQGKVLSALRLLKALLTFDNGLDYILWKIERHSGARIEPGPSLRRFPALAVCVTFWRLFRKGGFR</sequence>
<accession>A0ABX7Q772</accession>
<keyword evidence="2" id="KW-1185">Reference proteome</keyword>
<proteinExistence type="predicted"/>